<dbReference type="SUPFAM" id="SSF89872">
    <property type="entry name" value="Inhibitor of vertebrate lysozyme, Ivy"/>
    <property type="match status" value="1"/>
</dbReference>
<gene>
    <name evidence="2" type="ORF">HQN59_18985</name>
</gene>
<protein>
    <recommendedName>
        <fullName evidence="4">Inhibitor of lysozyme (Ivy)</fullName>
    </recommendedName>
</protein>
<evidence type="ECO:0008006" key="4">
    <source>
        <dbReference type="Google" id="ProtNLM"/>
    </source>
</evidence>
<accession>A0A7Y6NR99</accession>
<organism evidence="2 3">
    <name type="scientific">Piscinibacter koreensis</name>
    <dbReference type="NCBI Taxonomy" id="2742824"/>
    <lineage>
        <taxon>Bacteria</taxon>
        <taxon>Pseudomonadati</taxon>
        <taxon>Pseudomonadota</taxon>
        <taxon>Betaproteobacteria</taxon>
        <taxon>Burkholderiales</taxon>
        <taxon>Sphaerotilaceae</taxon>
        <taxon>Piscinibacter</taxon>
    </lineage>
</organism>
<sequence length="264" mass="27669">MRGSMRLIVVCLGLLALGSPAQAALDAATEGRIGGAYSNACNDRSQLMIRLFGDTLDIERGGSVVHATRVRADRTPPADAPPDFKAAVRGEARGAAVALTLTHNAQGLFARIDGSERALAPLGAGVAGQVLRHCDPNCNALPGHEAAAGAAGPQGPTSLLADRRFRAAWTTVLGPLAKERWIARLEGPAPPLRELGAGGASLVLGAACKPHDCRDNSLVFVWNRDAGTVSALIQQGGRRSLVGTASPLGARELERLWTEEWRQR</sequence>
<name>A0A7Y6NR99_9BURK</name>
<evidence type="ECO:0000256" key="1">
    <source>
        <dbReference type="SAM" id="SignalP"/>
    </source>
</evidence>
<keyword evidence="1" id="KW-0732">Signal</keyword>
<evidence type="ECO:0000313" key="2">
    <source>
        <dbReference type="EMBL" id="NUZ07854.1"/>
    </source>
</evidence>
<dbReference type="AlphaFoldDB" id="A0A7Y6NR99"/>
<dbReference type="EMBL" id="JABWMJ010000009">
    <property type="protein sequence ID" value="NUZ07854.1"/>
    <property type="molecule type" value="Genomic_DNA"/>
</dbReference>
<dbReference type="Proteomes" id="UP000529637">
    <property type="component" value="Unassembled WGS sequence"/>
</dbReference>
<dbReference type="InterPro" id="IPR036501">
    <property type="entry name" value="Inhibitor_vert_lysozyme_sf"/>
</dbReference>
<feature type="signal peptide" evidence="1">
    <location>
        <begin position="1"/>
        <end position="23"/>
    </location>
</feature>
<dbReference type="Pfam" id="PF08816">
    <property type="entry name" value="Ivy"/>
    <property type="match status" value="1"/>
</dbReference>
<evidence type="ECO:0000313" key="3">
    <source>
        <dbReference type="Proteomes" id="UP000529637"/>
    </source>
</evidence>
<feature type="chain" id="PRO_5031317952" description="Inhibitor of lysozyme (Ivy)" evidence="1">
    <location>
        <begin position="24"/>
        <end position="264"/>
    </location>
</feature>
<dbReference type="RefSeq" id="WP_176070687.1">
    <property type="nucleotide sequence ID" value="NZ_JABWMJ010000009.1"/>
</dbReference>
<reference evidence="2 3" key="1">
    <citation type="submission" date="2020-06" db="EMBL/GenBank/DDBJ databases">
        <title>Schlegella sp. ID0723 isolated from air conditioner.</title>
        <authorList>
            <person name="Kim D.Y."/>
            <person name="Kim D.-U."/>
        </authorList>
    </citation>
    <scope>NUCLEOTIDE SEQUENCE [LARGE SCALE GENOMIC DNA]</scope>
    <source>
        <strain evidence="2 3">ID0723</strain>
    </source>
</reference>
<dbReference type="Gene3D" id="3.40.1420.10">
    <property type="entry name" value="Inhibitor of vertebrate lysozyme"/>
    <property type="match status" value="1"/>
</dbReference>
<proteinExistence type="predicted"/>
<comment type="caution">
    <text evidence="2">The sequence shown here is derived from an EMBL/GenBank/DDBJ whole genome shotgun (WGS) entry which is preliminary data.</text>
</comment>
<keyword evidence="3" id="KW-1185">Reference proteome</keyword>